<evidence type="ECO:0000313" key="2">
    <source>
        <dbReference type="Proteomes" id="UP000782610"/>
    </source>
</evidence>
<proteinExistence type="predicted"/>
<gene>
    <name evidence="1" type="ORF">HY834_17185</name>
</gene>
<organism evidence="1 2">
    <name type="scientific">Devosia nanyangense</name>
    <dbReference type="NCBI Taxonomy" id="1228055"/>
    <lineage>
        <taxon>Bacteria</taxon>
        <taxon>Pseudomonadati</taxon>
        <taxon>Pseudomonadota</taxon>
        <taxon>Alphaproteobacteria</taxon>
        <taxon>Hyphomicrobiales</taxon>
        <taxon>Devosiaceae</taxon>
        <taxon>Devosia</taxon>
    </lineage>
</organism>
<reference evidence="1" key="1">
    <citation type="submission" date="2020-07" db="EMBL/GenBank/DDBJ databases">
        <title>Huge and variable diversity of episymbiotic CPR bacteria and DPANN archaea in groundwater ecosystems.</title>
        <authorList>
            <person name="He C.Y."/>
            <person name="Keren R."/>
            <person name="Whittaker M."/>
            <person name="Farag I.F."/>
            <person name="Doudna J."/>
            <person name="Cate J.H.D."/>
            <person name="Banfield J.F."/>
        </authorList>
    </citation>
    <scope>NUCLEOTIDE SEQUENCE</scope>
    <source>
        <strain evidence="1">NC_groundwater_1586_Pr3_B-0.1um_66_15</strain>
    </source>
</reference>
<dbReference type="AlphaFoldDB" id="A0A933L5J2"/>
<evidence type="ECO:0000313" key="1">
    <source>
        <dbReference type="EMBL" id="MBI4923475.1"/>
    </source>
</evidence>
<dbReference type="EMBL" id="JACRAF010000056">
    <property type="protein sequence ID" value="MBI4923475.1"/>
    <property type="molecule type" value="Genomic_DNA"/>
</dbReference>
<accession>A0A933L5J2</accession>
<name>A0A933L5J2_9HYPH</name>
<dbReference type="Proteomes" id="UP000782610">
    <property type="component" value="Unassembled WGS sequence"/>
</dbReference>
<comment type="caution">
    <text evidence="1">The sequence shown here is derived from an EMBL/GenBank/DDBJ whole genome shotgun (WGS) entry which is preliminary data.</text>
</comment>
<sequence length="295" mass="31936">MTLVVAQTDGVRIGIVADTRVSQNDTAFPLGEGVVKTCLLPQGVSLSFCNSFEAASQAVAEFVRKRGAGYSETVAHFRESSRRTGNDYIIGFARTAKLVTIRNGSATNGLEKIAWIGDGQARSRFLKYYRKELPAPWKDRATSATMFDGEPVESPVHDLASAMRMVIADEGIASVGGFMSAVSSKGAAFNFCAYCDFFYDANWLMIDGTPYARATGEQLGFSVATIRPTSPGTNLTGFHFLKPKLTFLFVPDESGVVMSKCVTIRDVDAGAISAYAKRLLNLDFDLHCFAVEPAN</sequence>
<protein>
    <submittedName>
        <fullName evidence="1">Uncharacterized protein</fullName>
    </submittedName>
</protein>